<dbReference type="RefSeq" id="XP_028910967.2">
    <property type="nucleotide sequence ID" value="XM_029055134.2"/>
</dbReference>
<dbReference type="GO" id="GO:0030154">
    <property type="term" value="P:cell differentiation"/>
    <property type="evidence" value="ECO:0000318"/>
    <property type="project" value="GO_Central"/>
</dbReference>
<dbReference type="PROSITE" id="PS00031">
    <property type="entry name" value="NUCLEAR_REC_DBD_1"/>
    <property type="match status" value="1"/>
</dbReference>
<dbReference type="Gene3D" id="1.10.565.10">
    <property type="entry name" value="Retinoid X Receptor"/>
    <property type="match status" value="1"/>
</dbReference>
<evidence type="ECO:0000256" key="1">
    <source>
        <dbReference type="ARBA" id="ARBA00004245"/>
    </source>
</evidence>
<keyword evidence="11 18" id="KW-0804">Transcription</keyword>
<dbReference type="InterPro" id="IPR001728">
    <property type="entry name" value="ThyrH_rcpt"/>
</dbReference>
<dbReference type="GO" id="GO:0030522">
    <property type="term" value="P:intracellular receptor signaling pathway"/>
    <property type="evidence" value="ECO:0000318"/>
    <property type="project" value="GO_Central"/>
</dbReference>
<dbReference type="AlphaFoldDB" id="A0A6I8NLI1"/>
<dbReference type="Pfam" id="PF00104">
    <property type="entry name" value="Hormone_recep"/>
    <property type="match status" value="1"/>
</dbReference>
<feature type="compositionally biased region" description="Polar residues" evidence="19">
    <location>
        <begin position="1"/>
        <end position="12"/>
    </location>
</feature>
<dbReference type="GO" id="GO:0000122">
    <property type="term" value="P:negative regulation of transcription by RNA polymerase II"/>
    <property type="evidence" value="ECO:0000318"/>
    <property type="project" value="GO_Central"/>
</dbReference>
<dbReference type="GeneID" id="100090296"/>
<evidence type="ECO:0000256" key="17">
    <source>
        <dbReference type="ARBA" id="ARBA00043125"/>
    </source>
</evidence>
<keyword evidence="13" id="KW-0206">Cytoskeleton</keyword>
<dbReference type="InParanoid" id="A0A6I8NLI1"/>
<dbReference type="PROSITE" id="PS51843">
    <property type="entry name" value="NR_LBD"/>
    <property type="match status" value="1"/>
</dbReference>
<keyword evidence="14 18" id="KW-0539">Nucleus</keyword>
<protein>
    <recommendedName>
        <fullName evidence="16">Nuclear receptor subfamily 1 group I member 3</fullName>
    </recommendedName>
    <alternativeName>
        <fullName evidence="17">Constitutive androstane receptor</fullName>
    </alternativeName>
</protein>
<evidence type="ECO:0000256" key="4">
    <source>
        <dbReference type="ARBA" id="ARBA00022553"/>
    </source>
</evidence>
<dbReference type="GO" id="GO:0001228">
    <property type="term" value="F:DNA-binding transcription activator activity, RNA polymerase II-specific"/>
    <property type="evidence" value="ECO:0007669"/>
    <property type="project" value="Ensembl"/>
</dbReference>
<dbReference type="FunFam" id="1.10.565.10:FF:000025">
    <property type="entry name" value="Nuclear receptor subfamily 1 group I member 3"/>
    <property type="match status" value="1"/>
</dbReference>
<evidence type="ECO:0000256" key="18">
    <source>
        <dbReference type="RuleBase" id="RU004334"/>
    </source>
</evidence>
<feature type="region of interest" description="Disordered" evidence="19">
    <location>
        <begin position="1"/>
        <end position="98"/>
    </location>
</feature>
<evidence type="ECO:0000256" key="9">
    <source>
        <dbReference type="ARBA" id="ARBA00023125"/>
    </source>
</evidence>
<comment type="similarity">
    <text evidence="2">Belongs to the nuclear hormone receptor family. NR1 subfamily.</text>
</comment>
<organism evidence="22 23">
    <name type="scientific">Ornithorhynchus anatinus</name>
    <name type="common">Duckbill platypus</name>
    <dbReference type="NCBI Taxonomy" id="9258"/>
    <lineage>
        <taxon>Eukaryota</taxon>
        <taxon>Metazoa</taxon>
        <taxon>Chordata</taxon>
        <taxon>Craniata</taxon>
        <taxon>Vertebrata</taxon>
        <taxon>Euteleostomi</taxon>
        <taxon>Mammalia</taxon>
        <taxon>Monotremata</taxon>
        <taxon>Ornithorhynchidae</taxon>
        <taxon>Ornithorhynchus</taxon>
    </lineage>
</organism>
<reference evidence="22" key="2">
    <citation type="submission" date="2025-08" db="UniProtKB">
        <authorList>
            <consortium name="Ensembl"/>
        </authorList>
    </citation>
    <scope>IDENTIFICATION</scope>
    <source>
        <strain evidence="22">Glennie</strain>
    </source>
</reference>
<evidence type="ECO:0000256" key="10">
    <source>
        <dbReference type="ARBA" id="ARBA00023159"/>
    </source>
</evidence>
<feature type="domain" description="NR LBD" evidence="21">
    <location>
        <begin position="206"/>
        <end position="448"/>
    </location>
</feature>
<evidence type="ECO:0000256" key="6">
    <source>
        <dbReference type="ARBA" id="ARBA00022771"/>
    </source>
</evidence>
<reference evidence="22" key="3">
    <citation type="submission" date="2025-09" db="UniProtKB">
        <authorList>
            <consortium name="Ensembl"/>
        </authorList>
    </citation>
    <scope>IDENTIFICATION</scope>
    <source>
        <strain evidence="22">Glennie</strain>
    </source>
</reference>
<keyword evidence="6 18" id="KW-0863">Zinc-finger</keyword>
<dbReference type="PRINTS" id="PR00398">
    <property type="entry name" value="STRDHORMONER"/>
</dbReference>
<evidence type="ECO:0000256" key="8">
    <source>
        <dbReference type="ARBA" id="ARBA00023015"/>
    </source>
</evidence>
<keyword evidence="10" id="KW-0010">Activator</keyword>
<dbReference type="InterPro" id="IPR000536">
    <property type="entry name" value="Nucl_hrmn_rcpt_lig-bd"/>
</dbReference>
<dbReference type="InterPro" id="IPR035500">
    <property type="entry name" value="NHR-like_dom_sf"/>
</dbReference>
<dbReference type="SUPFAM" id="SSF57716">
    <property type="entry name" value="Glucocorticoid receptor-like (DNA-binding domain)"/>
    <property type="match status" value="1"/>
</dbReference>
<evidence type="ECO:0000259" key="21">
    <source>
        <dbReference type="PROSITE" id="PS51843"/>
    </source>
</evidence>
<evidence type="ECO:0000259" key="20">
    <source>
        <dbReference type="PROSITE" id="PS51030"/>
    </source>
</evidence>
<dbReference type="GO" id="GO:0005856">
    <property type="term" value="C:cytoskeleton"/>
    <property type="evidence" value="ECO:0007669"/>
    <property type="project" value="UniProtKB-SubCell"/>
</dbReference>
<feature type="compositionally biased region" description="Pro residues" evidence="19">
    <location>
        <begin position="62"/>
        <end position="73"/>
    </location>
</feature>
<dbReference type="Bgee" id="ENSOANG00000041107">
    <property type="expression patterns" value="Expressed in liver and 5 other cell types or tissues"/>
</dbReference>
<dbReference type="GeneTree" id="ENSGT00940000160641"/>
<evidence type="ECO:0000256" key="12">
    <source>
        <dbReference type="ARBA" id="ARBA00023170"/>
    </source>
</evidence>
<dbReference type="GO" id="GO:0000978">
    <property type="term" value="F:RNA polymerase II cis-regulatory region sequence-specific DNA binding"/>
    <property type="evidence" value="ECO:0000318"/>
    <property type="project" value="GO_Central"/>
</dbReference>
<dbReference type="Proteomes" id="UP000002279">
    <property type="component" value="Chromosome X5"/>
</dbReference>
<evidence type="ECO:0000256" key="14">
    <source>
        <dbReference type="ARBA" id="ARBA00023242"/>
    </source>
</evidence>
<dbReference type="GO" id="GO:0005829">
    <property type="term" value="C:cytosol"/>
    <property type="evidence" value="ECO:0007669"/>
    <property type="project" value="Ensembl"/>
</dbReference>
<keyword evidence="7 18" id="KW-0862">Zinc</keyword>
<dbReference type="Ensembl" id="ENSOANT00000069110.1">
    <property type="protein sequence ID" value="ENSOANP00000041600.1"/>
    <property type="gene ID" value="ENSOANG00000041107.1"/>
</dbReference>
<dbReference type="InterPro" id="IPR001628">
    <property type="entry name" value="Znf_hrmn_rcpt"/>
</dbReference>
<evidence type="ECO:0000256" key="3">
    <source>
        <dbReference type="ARBA" id="ARBA00022490"/>
    </source>
</evidence>
<evidence type="ECO:0000256" key="5">
    <source>
        <dbReference type="ARBA" id="ARBA00022723"/>
    </source>
</evidence>
<dbReference type="GO" id="GO:0008270">
    <property type="term" value="F:zinc ion binding"/>
    <property type="evidence" value="ECO:0007669"/>
    <property type="project" value="UniProtKB-KW"/>
</dbReference>
<dbReference type="OMA" id="VHAGFQE"/>
<dbReference type="InterPro" id="IPR013088">
    <property type="entry name" value="Znf_NHR/GATA"/>
</dbReference>
<keyword evidence="3" id="KW-0963">Cytoplasm</keyword>
<evidence type="ECO:0000256" key="15">
    <source>
        <dbReference type="ARBA" id="ARBA00037362"/>
    </source>
</evidence>
<gene>
    <name evidence="22" type="primary">NR1I3</name>
</gene>
<dbReference type="GO" id="GO:0004879">
    <property type="term" value="F:nuclear receptor activity"/>
    <property type="evidence" value="ECO:0000318"/>
    <property type="project" value="GO_Central"/>
</dbReference>
<dbReference type="Gene3D" id="3.30.50.10">
    <property type="entry name" value="Erythroid Transcription Factor GATA-1, subunit A"/>
    <property type="match status" value="1"/>
</dbReference>
<dbReference type="GO" id="GO:0005634">
    <property type="term" value="C:nucleus"/>
    <property type="evidence" value="ECO:0000318"/>
    <property type="project" value="GO_Central"/>
</dbReference>
<keyword evidence="8 18" id="KW-0805">Transcription regulation</keyword>
<dbReference type="SMART" id="SM00430">
    <property type="entry name" value="HOLI"/>
    <property type="match status" value="1"/>
</dbReference>
<dbReference type="Pfam" id="PF00105">
    <property type="entry name" value="zf-C4"/>
    <property type="match status" value="1"/>
</dbReference>
<evidence type="ECO:0000256" key="19">
    <source>
        <dbReference type="SAM" id="MobiDB-lite"/>
    </source>
</evidence>
<dbReference type="PRINTS" id="PR00047">
    <property type="entry name" value="STROIDFINGER"/>
</dbReference>
<dbReference type="KEGG" id="oaa:100090296"/>
<comment type="subcellular location">
    <subcellularLocation>
        <location evidence="1">Cytoplasm</location>
        <location evidence="1">Cytoskeleton</location>
    </subcellularLocation>
    <subcellularLocation>
        <location evidence="18">Nucleus</location>
    </subcellularLocation>
</comment>
<evidence type="ECO:0000256" key="7">
    <source>
        <dbReference type="ARBA" id="ARBA00022833"/>
    </source>
</evidence>
<accession>A0A6I8NLI1</accession>
<dbReference type="PANTHER" id="PTHR24082:SF231">
    <property type="entry name" value="NUCLEAR RECEPTOR SUBFAMILY 1 GROUP I MEMBER 3"/>
    <property type="match status" value="1"/>
</dbReference>
<dbReference type="PRINTS" id="PR00546">
    <property type="entry name" value="THYROIDHORMR"/>
</dbReference>
<dbReference type="InterPro" id="IPR001723">
    <property type="entry name" value="Nuclear_hrmn_rcpt"/>
</dbReference>
<dbReference type="GO" id="GO:0005654">
    <property type="term" value="C:nucleoplasm"/>
    <property type="evidence" value="ECO:0007669"/>
    <property type="project" value="Ensembl"/>
</dbReference>
<keyword evidence="9 18" id="KW-0238">DNA-binding</keyword>
<evidence type="ECO:0000313" key="23">
    <source>
        <dbReference type="Proteomes" id="UP000002279"/>
    </source>
</evidence>
<proteinExistence type="inferred from homology"/>
<evidence type="ECO:0000256" key="11">
    <source>
        <dbReference type="ARBA" id="ARBA00023163"/>
    </source>
</evidence>
<dbReference type="OrthoDB" id="6355676at2759"/>
<dbReference type="SUPFAM" id="SSF48508">
    <property type="entry name" value="Nuclear receptor ligand-binding domain"/>
    <property type="match status" value="1"/>
</dbReference>
<name>A0A6I8NLI1_ORNAN</name>
<comment type="function">
    <text evidence="15">Binds and transactivates the retinoic acid response elements that control expression of the retinoic acid receptor beta 2 and alcohol dehydrogenase 3 genes. Transactivates both the phenobarbital responsive element module of the human CYP2B6 gene and the CYP3A4 xenobiotic response element.</text>
</comment>
<feature type="compositionally biased region" description="Low complexity" evidence="19">
    <location>
        <begin position="52"/>
        <end position="61"/>
    </location>
</feature>
<dbReference type="GO" id="GO:0045944">
    <property type="term" value="P:positive regulation of transcription by RNA polymerase II"/>
    <property type="evidence" value="ECO:0000318"/>
    <property type="project" value="GO_Central"/>
</dbReference>
<dbReference type="FunCoup" id="A0A6I8NLI1">
    <property type="interactions" value="665"/>
</dbReference>
<keyword evidence="23" id="KW-1185">Reference proteome</keyword>
<keyword evidence="4" id="KW-0597">Phosphoprotein</keyword>
<keyword evidence="12 18" id="KW-0675">Receptor</keyword>
<feature type="domain" description="Nuclear receptor" evidence="20">
    <location>
        <begin position="105"/>
        <end position="180"/>
    </location>
</feature>
<evidence type="ECO:0000313" key="22">
    <source>
        <dbReference type="Ensembl" id="ENSOANP00000041600.1"/>
    </source>
</evidence>
<evidence type="ECO:0000256" key="13">
    <source>
        <dbReference type="ARBA" id="ARBA00023212"/>
    </source>
</evidence>
<dbReference type="CDD" id="cd07156">
    <property type="entry name" value="NR_DBD_VDR_like"/>
    <property type="match status" value="1"/>
</dbReference>
<dbReference type="InterPro" id="IPR050234">
    <property type="entry name" value="Nuclear_hormone_rcpt_NR1"/>
</dbReference>
<dbReference type="CTD" id="9970"/>
<dbReference type="PANTHER" id="PTHR24082">
    <property type="entry name" value="NUCLEAR HORMONE RECEPTOR"/>
    <property type="match status" value="1"/>
</dbReference>
<evidence type="ECO:0000256" key="16">
    <source>
        <dbReference type="ARBA" id="ARBA00040912"/>
    </source>
</evidence>
<keyword evidence="5 18" id="KW-0479">Metal-binding</keyword>
<evidence type="ECO:0000256" key="2">
    <source>
        <dbReference type="ARBA" id="ARBA00008092"/>
    </source>
</evidence>
<sequence>MEARYQINQGTRLSAREIPRPSPAPHTVRFPIPPRLSGSRCQRSGDSEKKSSSLASALGPRCTPPIRPEPPPAQSSTPRRTEVPVERPGMSGGEGPCPGAGEGEVRSCAVCGDHATGYHFHALTCEGCKGFFRRTISKGTSLTCPFTRCCVVTKAQRRQCPACRLQKCLDAGMRKDMILSAETLALRRARRAQQRVQRAFGQLSKEQEGLIQLLLGAHARHVVPMFLQFVQFRPPDHLFVHNKSRAPPTSPPPVFPLLTHLADISTFMIQQIIKFTKDLPPFRSLPMEDQISLLKGAALEMGEIELNLVFCAQDHSFLCGPLRYTLQDAIHVGFQEDFLEGLFRFHVALRRLQLQEPEYVLMAALALFSPDRPGVTQREQIDRLQEETALTLQGYIQRRRPWAQGRLLYAKLLGLLTELRSINVEYGRQVQHIQGLWVMMPLLQEICS</sequence>
<reference evidence="22 23" key="1">
    <citation type="journal article" date="2008" name="Nature">
        <title>Genome analysis of the platypus reveals unique signatures of evolution.</title>
        <authorList>
            <person name="Warren W.C."/>
            <person name="Hillier L.W."/>
            <person name="Marshall Graves J.A."/>
            <person name="Birney E."/>
            <person name="Ponting C.P."/>
            <person name="Grutzner F."/>
            <person name="Belov K."/>
            <person name="Miller W."/>
            <person name="Clarke L."/>
            <person name="Chinwalla A.T."/>
            <person name="Yang S.P."/>
            <person name="Heger A."/>
            <person name="Locke D.P."/>
            <person name="Miethke P."/>
            <person name="Waters P.D."/>
            <person name="Veyrunes F."/>
            <person name="Fulton L."/>
            <person name="Fulton B."/>
            <person name="Graves T."/>
            <person name="Wallis J."/>
            <person name="Puente X.S."/>
            <person name="Lopez-Otin C."/>
            <person name="Ordonez G.R."/>
            <person name="Eichler E.E."/>
            <person name="Chen L."/>
            <person name="Cheng Z."/>
            <person name="Deakin J.E."/>
            <person name="Alsop A."/>
            <person name="Thompson K."/>
            <person name="Kirby P."/>
            <person name="Papenfuss A.T."/>
            <person name="Wakefield M.J."/>
            <person name="Olender T."/>
            <person name="Lancet D."/>
            <person name="Huttley G.A."/>
            <person name="Smit A.F."/>
            <person name="Pask A."/>
            <person name="Temple-Smith P."/>
            <person name="Batzer M.A."/>
            <person name="Walker J.A."/>
            <person name="Konkel M.K."/>
            <person name="Harris R.S."/>
            <person name="Whittington C.M."/>
            <person name="Wong E.S."/>
            <person name="Gemmell N.J."/>
            <person name="Buschiazzo E."/>
            <person name="Vargas Jentzsch I.M."/>
            <person name="Merkel A."/>
            <person name="Schmitz J."/>
            <person name="Zemann A."/>
            <person name="Churakov G."/>
            <person name="Kriegs J.O."/>
            <person name="Brosius J."/>
            <person name="Murchison E.P."/>
            <person name="Sachidanandam R."/>
            <person name="Smith C."/>
            <person name="Hannon G.J."/>
            <person name="Tsend-Ayush E."/>
            <person name="McMillan D."/>
            <person name="Attenborough R."/>
            <person name="Rens W."/>
            <person name="Ferguson-Smith M."/>
            <person name="Lefevre C.M."/>
            <person name="Sharp J.A."/>
            <person name="Nicholas K.R."/>
            <person name="Ray D.A."/>
            <person name="Kube M."/>
            <person name="Reinhardt R."/>
            <person name="Pringle T.H."/>
            <person name="Taylor J."/>
            <person name="Jones R.C."/>
            <person name="Nixon B."/>
            <person name="Dacheux J.L."/>
            <person name="Niwa H."/>
            <person name="Sekita Y."/>
            <person name="Huang X."/>
            <person name="Stark A."/>
            <person name="Kheradpour P."/>
            <person name="Kellis M."/>
            <person name="Flicek P."/>
            <person name="Chen Y."/>
            <person name="Webber C."/>
            <person name="Hardison R."/>
            <person name="Nelson J."/>
            <person name="Hallsworth-Pepin K."/>
            <person name="Delehaunty K."/>
            <person name="Markovic C."/>
            <person name="Minx P."/>
            <person name="Feng Y."/>
            <person name="Kremitzki C."/>
            <person name="Mitreva M."/>
            <person name="Glasscock J."/>
            <person name="Wylie T."/>
            <person name="Wohldmann P."/>
            <person name="Thiru P."/>
            <person name="Nhan M.N."/>
            <person name="Pohl C.S."/>
            <person name="Smith S.M."/>
            <person name="Hou S."/>
            <person name="Nefedov M."/>
            <person name="de Jong P.J."/>
            <person name="Renfree M.B."/>
            <person name="Mardis E.R."/>
            <person name="Wilson R.K."/>
        </authorList>
    </citation>
    <scope>NUCLEOTIDE SEQUENCE [LARGE SCALE GENOMIC DNA]</scope>
    <source>
        <strain evidence="22 23">Glennie</strain>
    </source>
</reference>
<dbReference type="SMART" id="SM00399">
    <property type="entry name" value="ZnF_C4"/>
    <property type="match status" value="1"/>
</dbReference>
<dbReference type="PROSITE" id="PS51030">
    <property type="entry name" value="NUCLEAR_REC_DBD_2"/>
    <property type="match status" value="1"/>
</dbReference>